<feature type="transmembrane region" description="Helical" evidence="1">
    <location>
        <begin position="102"/>
        <end position="123"/>
    </location>
</feature>
<dbReference type="GeneID" id="38782607"/>
<gene>
    <name evidence="2" type="ORF">SCP_0802120</name>
</gene>
<protein>
    <submittedName>
        <fullName evidence="2">Uncharacterized protein</fullName>
    </submittedName>
</protein>
<evidence type="ECO:0000313" key="2">
    <source>
        <dbReference type="EMBL" id="GBE85690.1"/>
    </source>
</evidence>
<proteinExistence type="predicted"/>
<feature type="transmembrane region" description="Helical" evidence="1">
    <location>
        <begin position="63"/>
        <end position="82"/>
    </location>
</feature>
<keyword evidence="1" id="KW-1133">Transmembrane helix</keyword>
<dbReference type="RefSeq" id="XP_027616603.1">
    <property type="nucleotide sequence ID" value="XM_027760802.1"/>
</dbReference>
<feature type="transmembrane region" description="Helical" evidence="1">
    <location>
        <begin position="129"/>
        <end position="150"/>
    </location>
</feature>
<dbReference type="EMBL" id="BFAD01000008">
    <property type="protein sequence ID" value="GBE85690.1"/>
    <property type="molecule type" value="Genomic_DNA"/>
</dbReference>
<keyword evidence="1" id="KW-0472">Membrane</keyword>
<comment type="caution">
    <text evidence="2">The sequence shown here is derived from an EMBL/GenBank/DDBJ whole genome shotgun (WGS) entry which is preliminary data.</text>
</comment>
<dbReference type="InParanoid" id="A0A401GU25"/>
<organism evidence="2 3">
    <name type="scientific">Sparassis crispa</name>
    <dbReference type="NCBI Taxonomy" id="139825"/>
    <lineage>
        <taxon>Eukaryota</taxon>
        <taxon>Fungi</taxon>
        <taxon>Dikarya</taxon>
        <taxon>Basidiomycota</taxon>
        <taxon>Agaricomycotina</taxon>
        <taxon>Agaricomycetes</taxon>
        <taxon>Polyporales</taxon>
        <taxon>Sparassidaceae</taxon>
        <taxon>Sparassis</taxon>
    </lineage>
</organism>
<dbReference type="Proteomes" id="UP000287166">
    <property type="component" value="Unassembled WGS sequence"/>
</dbReference>
<keyword evidence="1" id="KW-0812">Transmembrane</keyword>
<evidence type="ECO:0000256" key="1">
    <source>
        <dbReference type="SAM" id="Phobius"/>
    </source>
</evidence>
<name>A0A401GU25_9APHY</name>
<keyword evidence="3" id="KW-1185">Reference proteome</keyword>
<evidence type="ECO:0000313" key="3">
    <source>
        <dbReference type="Proteomes" id="UP000287166"/>
    </source>
</evidence>
<reference evidence="2 3" key="1">
    <citation type="journal article" date="2018" name="Sci. Rep.">
        <title>Genome sequence of the cauliflower mushroom Sparassis crispa (Hanabiratake) and its association with beneficial usage.</title>
        <authorList>
            <person name="Kiyama R."/>
            <person name="Furutani Y."/>
            <person name="Kawaguchi K."/>
            <person name="Nakanishi T."/>
        </authorList>
    </citation>
    <scope>NUCLEOTIDE SEQUENCE [LARGE SCALE GENOMIC DNA]</scope>
</reference>
<feature type="transmembrane region" description="Helical" evidence="1">
    <location>
        <begin position="12"/>
        <end position="35"/>
    </location>
</feature>
<sequence>MRIYAIYGRNKLLFYILLGLGMVNPISNLYVYSLISPSGETIGGWSTCLAYIVNFNSVTSWNVGTRASTVTVDCLVLIMTWLKTYRTRKVAKEVKTPLTTVLLTDGTTYFSVLLLINVVAMAFEELMFYDFLFTTWANTMTAILTCRFMLDMREAATPADPTGLSQLNTLVFARPDLSAIPEVDEAFGTDAPVDVEAPVVRDMTAGTTDAMVIAEEPRFR</sequence>
<dbReference type="OrthoDB" id="2756573at2759"/>
<accession>A0A401GU25</accession>
<dbReference type="AlphaFoldDB" id="A0A401GU25"/>